<dbReference type="EMBL" id="JAIZAY010000372">
    <property type="protein sequence ID" value="KAJ8018429.1"/>
    <property type="molecule type" value="Genomic_DNA"/>
</dbReference>
<dbReference type="AlphaFoldDB" id="A0A9Q0YBF6"/>
<reference evidence="1" key="1">
    <citation type="submission" date="2021-10" db="EMBL/GenBank/DDBJ databases">
        <title>Tropical sea cucumber genome reveals ecological adaptation and Cuvierian tubules defense mechanism.</title>
        <authorList>
            <person name="Chen T."/>
        </authorList>
    </citation>
    <scope>NUCLEOTIDE SEQUENCE</scope>
    <source>
        <strain evidence="1">Nanhai2018</strain>
        <tissue evidence="1">Muscle</tissue>
    </source>
</reference>
<keyword evidence="2" id="KW-1185">Reference proteome</keyword>
<name>A0A9Q0YBF6_HOLLE</name>
<protein>
    <submittedName>
        <fullName evidence="1">Uncharacterized protein</fullName>
    </submittedName>
</protein>
<gene>
    <name evidence="1" type="ORF">HOLleu_43590</name>
</gene>
<accession>A0A9Q0YBF6</accession>
<comment type="caution">
    <text evidence="1">The sequence shown here is derived from an EMBL/GenBank/DDBJ whole genome shotgun (WGS) entry which is preliminary data.</text>
</comment>
<evidence type="ECO:0000313" key="1">
    <source>
        <dbReference type="EMBL" id="KAJ8018429.1"/>
    </source>
</evidence>
<dbReference type="Proteomes" id="UP001152320">
    <property type="component" value="Unassembled WGS sequence"/>
</dbReference>
<evidence type="ECO:0000313" key="2">
    <source>
        <dbReference type="Proteomes" id="UP001152320"/>
    </source>
</evidence>
<sequence>MPAREGGIVGKDQICRVSEVYCGFGETGKICRDRLVIVAEANQWGKLGHRVTTK</sequence>
<proteinExistence type="predicted"/>
<organism evidence="1 2">
    <name type="scientific">Holothuria leucospilota</name>
    <name type="common">Black long sea cucumber</name>
    <name type="synonym">Mertensiothuria leucospilota</name>
    <dbReference type="NCBI Taxonomy" id="206669"/>
    <lineage>
        <taxon>Eukaryota</taxon>
        <taxon>Metazoa</taxon>
        <taxon>Echinodermata</taxon>
        <taxon>Eleutherozoa</taxon>
        <taxon>Echinozoa</taxon>
        <taxon>Holothuroidea</taxon>
        <taxon>Aspidochirotacea</taxon>
        <taxon>Aspidochirotida</taxon>
        <taxon>Holothuriidae</taxon>
        <taxon>Holothuria</taxon>
    </lineage>
</organism>